<dbReference type="AlphaFoldDB" id="A0A4Y7SYD5"/>
<dbReference type="Proteomes" id="UP000298030">
    <property type="component" value="Unassembled WGS sequence"/>
</dbReference>
<reference evidence="4 5" key="1">
    <citation type="journal article" date="2019" name="Nat. Ecol. Evol.">
        <title>Megaphylogeny resolves global patterns of mushroom evolution.</title>
        <authorList>
            <person name="Varga T."/>
            <person name="Krizsan K."/>
            <person name="Foldi C."/>
            <person name="Dima B."/>
            <person name="Sanchez-Garcia M."/>
            <person name="Sanchez-Ramirez S."/>
            <person name="Szollosi G.J."/>
            <person name="Szarkandi J.G."/>
            <person name="Papp V."/>
            <person name="Albert L."/>
            <person name="Andreopoulos W."/>
            <person name="Angelini C."/>
            <person name="Antonin V."/>
            <person name="Barry K.W."/>
            <person name="Bougher N.L."/>
            <person name="Buchanan P."/>
            <person name="Buyck B."/>
            <person name="Bense V."/>
            <person name="Catcheside P."/>
            <person name="Chovatia M."/>
            <person name="Cooper J."/>
            <person name="Damon W."/>
            <person name="Desjardin D."/>
            <person name="Finy P."/>
            <person name="Geml J."/>
            <person name="Haridas S."/>
            <person name="Hughes K."/>
            <person name="Justo A."/>
            <person name="Karasinski D."/>
            <person name="Kautmanova I."/>
            <person name="Kiss B."/>
            <person name="Kocsube S."/>
            <person name="Kotiranta H."/>
            <person name="LaButti K.M."/>
            <person name="Lechner B.E."/>
            <person name="Liimatainen K."/>
            <person name="Lipzen A."/>
            <person name="Lukacs Z."/>
            <person name="Mihaltcheva S."/>
            <person name="Morgado L.N."/>
            <person name="Niskanen T."/>
            <person name="Noordeloos M.E."/>
            <person name="Ohm R.A."/>
            <person name="Ortiz-Santana B."/>
            <person name="Ovrebo C."/>
            <person name="Racz N."/>
            <person name="Riley R."/>
            <person name="Savchenko A."/>
            <person name="Shiryaev A."/>
            <person name="Soop K."/>
            <person name="Spirin V."/>
            <person name="Szebenyi C."/>
            <person name="Tomsovsky M."/>
            <person name="Tulloss R.E."/>
            <person name="Uehling J."/>
            <person name="Grigoriev I.V."/>
            <person name="Vagvolgyi C."/>
            <person name="Papp T."/>
            <person name="Martin F.M."/>
            <person name="Miettinen O."/>
            <person name="Hibbett D.S."/>
            <person name="Nagy L.G."/>
        </authorList>
    </citation>
    <scope>NUCLEOTIDE SEQUENCE [LARGE SCALE GENOMIC DNA]</scope>
    <source>
        <strain evidence="4 5">FP101781</strain>
    </source>
</reference>
<keyword evidence="1" id="KW-0880">Kelch repeat</keyword>
<dbReference type="PANTHER" id="PTHR46093:SF18">
    <property type="entry name" value="FIBRONECTIN TYPE-III DOMAIN-CONTAINING PROTEIN"/>
    <property type="match status" value="1"/>
</dbReference>
<evidence type="ECO:0000313" key="4">
    <source>
        <dbReference type="EMBL" id="TEB26876.1"/>
    </source>
</evidence>
<evidence type="ECO:0008006" key="6">
    <source>
        <dbReference type="Google" id="ProtNLM"/>
    </source>
</evidence>
<protein>
    <recommendedName>
        <fullName evidence="6">Galactose oxidase</fullName>
    </recommendedName>
</protein>
<dbReference type="SUPFAM" id="SSF117281">
    <property type="entry name" value="Kelch motif"/>
    <property type="match status" value="1"/>
</dbReference>
<keyword evidence="2" id="KW-0677">Repeat</keyword>
<organism evidence="4 5">
    <name type="scientific">Coprinellus micaceus</name>
    <name type="common">Glistening ink-cap mushroom</name>
    <name type="synonym">Coprinus micaceus</name>
    <dbReference type="NCBI Taxonomy" id="71717"/>
    <lineage>
        <taxon>Eukaryota</taxon>
        <taxon>Fungi</taxon>
        <taxon>Dikarya</taxon>
        <taxon>Basidiomycota</taxon>
        <taxon>Agaricomycotina</taxon>
        <taxon>Agaricomycetes</taxon>
        <taxon>Agaricomycetidae</taxon>
        <taxon>Agaricales</taxon>
        <taxon>Agaricineae</taxon>
        <taxon>Psathyrellaceae</taxon>
        <taxon>Coprinellus</taxon>
    </lineage>
</organism>
<feature type="region of interest" description="Disordered" evidence="3">
    <location>
        <begin position="1"/>
        <end position="56"/>
    </location>
</feature>
<feature type="compositionally biased region" description="Polar residues" evidence="3">
    <location>
        <begin position="1"/>
        <end position="12"/>
    </location>
</feature>
<dbReference type="Gene3D" id="2.120.10.80">
    <property type="entry name" value="Kelch-type beta propeller"/>
    <property type="match status" value="1"/>
</dbReference>
<evidence type="ECO:0000256" key="1">
    <source>
        <dbReference type="ARBA" id="ARBA00022441"/>
    </source>
</evidence>
<proteinExistence type="predicted"/>
<evidence type="ECO:0000313" key="5">
    <source>
        <dbReference type="Proteomes" id="UP000298030"/>
    </source>
</evidence>
<sequence length="306" mass="33499">MSAPSEDTPTSRRSTRERKKVEPFVSGSSSRGQKRKNPERNEGDEGSGRRKRPQKQVKLAEQNVKSIELHPLASGALPTPWEGFRSLRDETENRMIYFGFDATGDSIRPAIFVLDCGSRKSQNITADLRCVSGDGQPLEQPFPHLSHPSVALFKPQPDETFLLVFGGENKGRNGSTSSTMYYIDITRKTWGEVDPGHDHKPQPRVGATACVVGSRLYIFGGRLGGKVEAKSYSLGVLIFDRPSGRISLGWALVDKAYPKTIPYSGFFGGFALMDGGKSILLLPGGRRNPETGGEEVCTLGLGFCIY</sequence>
<dbReference type="STRING" id="71717.A0A4Y7SYD5"/>
<keyword evidence="5" id="KW-1185">Reference proteome</keyword>
<dbReference type="PANTHER" id="PTHR46093">
    <property type="entry name" value="ACYL-COA-BINDING DOMAIN-CONTAINING PROTEIN 5"/>
    <property type="match status" value="1"/>
</dbReference>
<evidence type="ECO:0000256" key="2">
    <source>
        <dbReference type="ARBA" id="ARBA00022737"/>
    </source>
</evidence>
<dbReference type="Pfam" id="PF01344">
    <property type="entry name" value="Kelch_1"/>
    <property type="match status" value="1"/>
</dbReference>
<dbReference type="InterPro" id="IPR006652">
    <property type="entry name" value="Kelch_1"/>
</dbReference>
<dbReference type="OrthoDB" id="45365at2759"/>
<dbReference type="InterPro" id="IPR015915">
    <property type="entry name" value="Kelch-typ_b-propeller"/>
</dbReference>
<comment type="caution">
    <text evidence="4">The sequence shown here is derived from an EMBL/GenBank/DDBJ whole genome shotgun (WGS) entry which is preliminary data.</text>
</comment>
<feature type="compositionally biased region" description="Basic and acidic residues" evidence="3">
    <location>
        <begin position="36"/>
        <end position="48"/>
    </location>
</feature>
<evidence type="ECO:0000256" key="3">
    <source>
        <dbReference type="SAM" id="MobiDB-lite"/>
    </source>
</evidence>
<accession>A0A4Y7SYD5</accession>
<name>A0A4Y7SYD5_COPMI</name>
<dbReference type="EMBL" id="QPFP01000045">
    <property type="protein sequence ID" value="TEB26876.1"/>
    <property type="molecule type" value="Genomic_DNA"/>
</dbReference>
<gene>
    <name evidence="4" type="ORF">FA13DRAFT_998037</name>
</gene>